<name>A0ABV5HIU1_9VIBR</name>
<dbReference type="Proteomes" id="UP001589645">
    <property type="component" value="Unassembled WGS sequence"/>
</dbReference>
<dbReference type="EMBL" id="JBHMEP010000001">
    <property type="protein sequence ID" value="MFB9134133.1"/>
    <property type="molecule type" value="Genomic_DNA"/>
</dbReference>
<dbReference type="RefSeq" id="WP_390189883.1">
    <property type="nucleotide sequence ID" value="NZ_JBHMEP010000001.1"/>
</dbReference>
<evidence type="ECO:0000313" key="1">
    <source>
        <dbReference type="EMBL" id="MFB9134133.1"/>
    </source>
</evidence>
<dbReference type="InterPro" id="IPR021431">
    <property type="entry name" value="DUF3080"/>
</dbReference>
<reference evidence="1 2" key="1">
    <citation type="submission" date="2024-09" db="EMBL/GenBank/DDBJ databases">
        <authorList>
            <person name="Sun Q."/>
            <person name="Mori K."/>
        </authorList>
    </citation>
    <scope>NUCLEOTIDE SEQUENCE [LARGE SCALE GENOMIC DNA]</scope>
    <source>
        <strain evidence="1 2">CECT 8064</strain>
    </source>
</reference>
<dbReference type="Pfam" id="PF11279">
    <property type="entry name" value="DUF3080"/>
    <property type="match status" value="1"/>
</dbReference>
<proteinExistence type="predicted"/>
<evidence type="ECO:0000313" key="2">
    <source>
        <dbReference type="Proteomes" id="UP001589645"/>
    </source>
</evidence>
<gene>
    <name evidence="1" type="ORF">ACFFUV_04020</name>
</gene>
<protein>
    <submittedName>
        <fullName evidence="1">DUF3080 family protein</fullName>
    </submittedName>
</protein>
<comment type="caution">
    <text evidence="1">The sequence shown here is derived from an EMBL/GenBank/DDBJ whole genome shotgun (WGS) entry which is preliminary data.</text>
</comment>
<organism evidence="1 2">
    <name type="scientific">Vibrio olivae</name>
    <dbReference type="NCBI Taxonomy" id="1243002"/>
    <lineage>
        <taxon>Bacteria</taxon>
        <taxon>Pseudomonadati</taxon>
        <taxon>Pseudomonadota</taxon>
        <taxon>Gammaproteobacteria</taxon>
        <taxon>Vibrionales</taxon>
        <taxon>Vibrionaceae</taxon>
        <taxon>Vibrio</taxon>
    </lineage>
</organism>
<accession>A0ABV5HIU1</accession>
<sequence length="319" mass="36975">MLSAALLGCFDSTPQPEQQFDHYLARIANVQESAQLASPERSYPSLPSKRELKIDIPSITLGLLESYELRHCQLFELIAQRNSSLGKVQDQFRNYQYQNQLIRGLNRCLAHPEISPSLKTKLSDILAQKRQQHVLHLSNLLFISDTMRSQLVSYQWIDQGMYDHANQVIQALSVISSTVTGSNSNERSIVTTQQTLETVPLLGRLSYSLINASQWLKVINQQLYSNDTKITCGAQRDTTKLTYLRNVFDKFYVRQIQPYLAQLDQLYFRLQPSIQILSTTHPNYQYPLAQQHQRFHRQSERHANYWQQLFKRCGIRIGQ</sequence>
<keyword evidence="2" id="KW-1185">Reference proteome</keyword>